<accession>A0A1A8D9H1</accession>
<sequence>LTLQLTSLQHCLLLVQHQHTPQRHPPRCHRKQKHPPSQLQLQPKLPLLQTGVTKVPHLKHSQVKVKE</sequence>
<feature type="non-terminal residue" evidence="2">
    <location>
        <position position="67"/>
    </location>
</feature>
<feature type="region of interest" description="Disordered" evidence="1">
    <location>
        <begin position="18"/>
        <end position="67"/>
    </location>
</feature>
<gene>
    <name evidence="2" type="primary">E4</name>
</gene>
<feature type="non-terminal residue" evidence="2">
    <location>
        <position position="1"/>
    </location>
</feature>
<evidence type="ECO:0000313" key="2">
    <source>
        <dbReference type="EMBL" id="SBQ29579.1"/>
    </source>
</evidence>
<dbReference type="EMBL" id="HAEA01001099">
    <property type="protein sequence ID" value="SBQ29579.1"/>
    <property type="molecule type" value="Transcribed_RNA"/>
</dbReference>
<organism evidence="2">
    <name type="scientific">Nothobranchius kadleci</name>
    <name type="common">African annual killifish</name>
    <dbReference type="NCBI Taxonomy" id="1051664"/>
    <lineage>
        <taxon>Eukaryota</taxon>
        <taxon>Metazoa</taxon>
        <taxon>Chordata</taxon>
        <taxon>Craniata</taxon>
        <taxon>Vertebrata</taxon>
        <taxon>Euteleostomi</taxon>
        <taxon>Actinopterygii</taxon>
        <taxon>Neopterygii</taxon>
        <taxon>Teleostei</taxon>
        <taxon>Neoteleostei</taxon>
        <taxon>Acanthomorphata</taxon>
        <taxon>Ovalentaria</taxon>
        <taxon>Atherinomorphae</taxon>
        <taxon>Cyprinodontiformes</taxon>
        <taxon>Nothobranchiidae</taxon>
        <taxon>Nothobranchius</taxon>
    </lineage>
</organism>
<evidence type="ECO:0000256" key="1">
    <source>
        <dbReference type="SAM" id="MobiDB-lite"/>
    </source>
</evidence>
<name>A0A1A8D9H1_NOTKA</name>
<feature type="compositionally biased region" description="Basic residues" evidence="1">
    <location>
        <begin position="20"/>
        <end position="34"/>
    </location>
</feature>
<proteinExistence type="predicted"/>
<feature type="compositionally biased region" description="Basic residues" evidence="1">
    <location>
        <begin position="56"/>
        <end position="67"/>
    </location>
</feature>
<feature type="compositionally biased region" description="Low complexity" evidence="1">
    <location>
        <begin position="35"/>
        <end position="49"/>
    </location>
</feature>
<reference evidence="2" key="1">
    <citation type="submission" date="2016-05" db="EMBL/GenBank/DDBJ databases">
        <authorList>
            <person name="Lavstsen T."/>
            <person name="Jespersen J.S."/>
        </authorList>
    </citation>
    <scope>NUCLEOTIDE SEQUENCE</scope>
    <source>
        <tissue evidence="2">Brain</tissue>
    </source>
</reference>
<dbReference type="AlphaFoldDB" id="A0A1A8D9H1"/>
<protein>
    <submittedName>
        <fullName evidence="2">E4 protein</fullName>
    </submittedName>
</protein>
<reference evidence="2" key="2">
    <citation type="submission" date="2016-06" db="EMBL/GenBank/DDBJ databases">
        <title>The genome of a short-lived fish provides insights into sex chromosome evolution and the genetic control of aging.</title>
        <authorList>
            <person name="Reichwald K."/>
            <person name="Felder M."/>
            <person name="Petzold A."/>
            <person name="Koch P."/>
            <person name="Groth M."/>
            <person name="Platzer M."/>
        </authorList>
    </citation>
    <scope>NUCLEOTIDE SEQUENCE</scope>
    <source>
        <tissue evidence="2">Brain</tissue>
    </source>
</reference>